<gene>
    <name evidence="1" type="ORF">PCL_04287</name>
</gene>
<proteinExistence type="predicted"/>
<name>A0A2U3DXY7_PURLI</name>
<comment type="caution">
    <text evidence="1">The sequence shown here is derived from an EMBL/GenBank/DDBJ whole genome shotgun (WGS) entry which is preliminary data.</text>
</comment>
<dbReference type="AlphaFoldDB" id="A0A2U3DXY7"/>
<reference evidence="1 2" key="1">
    <citation type="journal article" date="2016" name="Front. Microbiol.">
        <title>Genome and transcriptome sequences reveal the specific parasitism of the nematophagous Purpureocillium lilacinum 36-1.</title>
        <authorList>
            <person name="Xie J."/>
            <person name="Li S."/>
            <person name="Mo C."/>
            <person name="Xiao X."/>
            <person name="Peng D."/>
            <person name="Wang G."/>
            <person name="Xiao Y."/>
        </authorList>
    </citation>
    <scope>NUCLEOTIDE SEQUENCE [LARGE SCALE GENOMIC DNA]</scope>
    <source>
        <strain evidence="1 2">36-1</strain>
    </source>
</reference>
<organism evidence="1 2">
    <name type="scientific">Purpureocillium lilacinum</name>
    <name type="common">Paecilomyces lilacinus</name>
    <dbReference type="NCBI Taxonomy" id="33203"/>
    <lineage>
        <taxon>Eukaryota</taxon>
        <taxon>Fungi</taxon>
        <taxon>Dikarya</taxon>
        <taxon>Ascomycota</taxon>
        <taxon>Pezizomycotina</taxon>
        <taxon>Sordariomycetes</taxon>
        <taxon>Hypocreomycetidae</taxon>
        <taxon>Hypocreales</taxon>
        <taxon>Ophiocordycipitaceae</taxon>
        <taxon>Purpureocillium</taxon>
    </lineage>
</organism>
<dbReference type="Proteomes" id="UP000245956">
    <property type="component" value="Unassembled WGS sequence"/>
</dbReference>
<sequence length="98" mass="10854">MQPQREVTLGVVLNVNFTRDRGHARVNEVEIKLGVLREPGASCMQVAPPQLPPSSPRTPQAGMTPLMRRVLRTLISDFITTFYSAPLVTYVFGATDSR</sequence>
<dbReference type="EMBL" id="LCWV01000020">
    <property type="protein sequence ID" value="PWI67125.1"/>
    <property type="molecule type" value="Genomic_DNA"/>
</dbReference>
<accession>A0A2U3DXY7</accession>
<evidence type="ECO:0000313" key="2">
    <source>
        <dbReference type="Proteomes" id="UP000245956"/>
    </source>
</evidence>
<evidence type="ECO:0000313" key="1">
    <source>
        <dbReference type="EMBL" id="PWI67125.1"/>
    </source>
</evidence>
<protein>
    <submittedName>
        <fullName evidence="1">Uncharacterized protein</fullName>
    </submittedName>
</protein>